<dbReference type="EMBL" id="CAJGYO010000003">
    <property type="protein sequence ID" value="CAD6221728.1"/>
    <property type="molecule type" value="Genomic_DNA"/>
</dbReference>
<dbReference type="OrthoDB" id="661283at2759"/>
<comment type="caution">
    <text evidence="2">The sequence shown here is derived from an EMBL/GenBank/DDBJ whole genome shotgun (WGS) entry which is preliminary data.</text>
</comment>
<protein>
    <submittedName>
        <fullName evidence="2">Uncharacterized protein</fullName>
    </submittedName>
</protein>
<feature type="transmembrane region" description="Helical" evidence="1">
    <location>
        <begin position="381"/>
        <end position="408"/>
    </location>
</feature>
<dbReference type="Proteomes" id="UP000604825">
    <property type="component" value="Unassembled WGS sequence"/>
</dbReference>
<evidence type="ECO:0000313" key="3">
    <source>
        <dbReference type="Proteomes" id="UP000604825"/>
    </source>
</evidence>
<name>A0A811N6P1_9POAL</name>
<keyword evidence="1" id="KW-0812">Transmembrane</keyword>
<keyword evidence="3" id="KW-1185">Reference proteome</keyword>
<sequence>MDDALQLFDEMPPRLSSIIQAYNKCCNRHQHRSIFSSSQPKQGYKEDCLDALAASAAARDPASVSSHKQSCPAPCLVVKKLILKVNLNPKVYIMSRKPVDLSPGQLHKLAELIHRQEVQKLKELQFTSYAEQQEYLHVAKDARDVVYHILDSAQEMVTQTEAEKDTTKQDIAKDVYEYCTKGIQTSLQFIRSCNTRHTYLDKLKSHSDDLIKQLKWLDPATQQKEAQRLALEAGTYKKAVLEYAEKFQHFIPNQFSRWLKENNINFEDLVKRNTAKLGFNKPFKNLDNIQKLQVYETIIEEAGQGKSVVTYSVDALGKVGVAFLVFTAAAMVWDIYTAEDKTEAAVRNAVSALSEVVTLAISEVANVAIQAGLRALSIELASATVTVIGAVAGFGIGVVIGIAAGALLDLIFSSGTVDITEGLTPCRVAPMPDGLELARLVKHNYPDL</sequence>
<dbReference type="AlphaFoldDB" id="A0A811N6P1"/>
<keyword evidence="1" id="KW-0472">Membrane</keyword>
<evidence type="ECO:0000313" key="2">
    <source>
        <dbReference type="EMBL" id="CAD6221728.1"/>
    </source>
</evidence>
<evidence type="ECO:0000256" key="1">
    <source>
        <dbReference type="SAM" id="Phobius"/>
    </source>
</evidence>
<gene>
    <name evidence="2" type="ORF">NCGR_LOCUS14955</name>
</gene>
<proteinExistence type="predicted"/>
<keyword evidence="1" id="KW-1133">Transmembrane helix</keyword>
<organism evidence="2 3">
    <name type="scientific">Miscanthus lutarioriparius</name>
    <dbReference type="NCBI Taxonomy" id="422564"/>
    <lineage>
        <taxon>Eukaryota</taxon>
        <taxon>Viridiplantae</taxon>
        <taxon>Streptophyta</taxon>
        <taxon>Embryophyta</taxon>
        <taxon>Tracheophyta</taxon>
        <taxon>Spermatophyta</taxon>
        <taxon>Magnoliopsida</taxon>
        <taxon>Liliopsida</taxon>
        <taxon>Poales</taxon>
        <taxon>Poaceae</taxon>
        <taxon>PACMAD clade</taxon>
        <taxon>Panicoideae</taxon>
        <taxon>Andropogonodae</taxon>
        <taxon>Andropogoneae</taxon>
        <taxon>Saccharinae</taxon>
        <taxon>Miscanthus</taxon>
    </lineage>
</organism>
<accession>A0A811N6P1</accession>
<reference evidence="2" key="1">
    <citation type="submission" date="2020-10" db="EMBL/GenBank/DDBJ databases">
        <authorList>
            <person name="Han B."/>
            <person name="Lu T."/>
            <person name="Zhao Q."/>
            <person name="Huang X."/>
            <person name="Zhao Y."/>
        </authorList>
    </citation>
    <scope>NUCLEOTIDE SEQUENCE</scope>
</reference>